<feature type="transmembrane region" description="Helical" evidence="1">
    <location>
        <begin position="119"/>
        <end position="142"/>
    </location>
</feature>
<evidence type="ECO:0000313" key="2">
    <source>
        <dbReference type="EMBL" id="PWI64202.1"/>
    </source>
</evidence>
<proteinExistence type="predicted"/>
<sequence>MATASSAVQIIAEWRGRIVRAGHQHSDPDEGRHAGHVHGVVRFQTLPLADVEPVLRRSRRGLCRLTADYGDGGRCAKLDKQITVAHAVMAHSSGVRYVAAKVDFLTSPGGISCCRVRRFLPFSLLLVVGCYSLCHFLDVVAWRCVHSMQDVMGPQGLILDVQIEFDKPLPRLMVTTRFRGTRMWTQV</sequence>
<dbReference type="Proteomes" id="UP000245956">
    <property type="component" value="Unassembled WGS sequence"/>
</dbReference>
<evidence type="ECO:0000313" key="3">
    <source>
        <dbReference type="Proteomes" id="UP000245956"/>
    </source>
</evidence>
<keyword evidence="1" id="KW-1133">Transmembrane helix</keyword>
<accession>A0A2U3DPM4</accession>
<gene>
    <name evidence="2" type="ORF">PCL_12043</name>
</gene>
<name>A0A2U3DPM4_PURLI</name>
<protein>
    <submittedName>
        <fullName evidence="2">Uncharacterized protein</fullName>
    </submittedName>
</protein>
<comment type="caution">
    <text evidence="2">The sequence shown here is derived from an EMBL/GenBank/DDBJ whole genome shotgun (WGS) entry which is preliminary data.</text>
</comment>
<evidence type="ECO:0000256" key="1">
    <source>
        <dbReference type="SAM" id="Phobius"/>
    </source>
</evidence>
<keyword evidence="1" id="KW-0812">Transmembrane</keyword>
<dbReference type="AlphaFoldDB" id="A0A2U3DPM4"/>
<reference evidence="2 3" key="1">
    <citation type="journal article" date="2016" name="Front. Microbiol.">
        <title>Genome and transcriptome sequences reveal the specific parasitism of the nematophagous Purpureocillium lilacinum 36-1.</title>
        <authorList>
            <person name="Xie J."/>
            <person name="Li S."/>
            <person name="Mo C."/>
            <person name="Xiao X."/>
            <person name="Peng D."/>
            <person name="Wang G."/>
            <person name="Xiao Y."/>
        </authorList>
    </citation>
    <scope>NUCLEOTIDE SEQUENCE [LARGE SCALE GENOMIC DNA]</scope>
    <source>
        <strain evidence="2 3">36-1</strain>
    </source>
</reference>
<dbReference type="EMBL" id="LCWV01000081">
    <property type="protein sequence ID" value="PWI64202.1"/>
    <property type="molecule type" value="Genomic_DNA"/>
</dbReference>
<keyword evidence="1" id="KW-0472">Membrane</keyword>
<organism evidence="2 3">
    <name type="scientific">Purpureocillium lilacinum</name>
    <name type="common">Paecilomyces lilacinus</name>
    <dbReference type="NCBI Taxonomy" id="33203"/>
    <lineage>
        <taxon>Eukaryota</taxon>
        <taxon>Fungi</taxon>
        <taxon>Dikarya</taxon>
        <taxon>Ascomycota</taxon>
        <taxon>Pezizomycotina</taxon>
        <taxon>Sordariomycetes</taxon>
        <taxon>Hypocreomycetidae</taxon>
        <taxon>Hypocreales</taxon>
        <taxon>Ophiocordycipitaceae</taxon>
        <taxon>Purpureocillium</taxon>
    </lineage>
</organism>